<proteinExistence type="predicted"/>
<name>A0A6J6A6D8_9ZZZZ</name>
<dbReference type="GO" id="GO:0000976">
    <property type="term" value="F:transcription cis-regulatory region binding"/>
    <property type="evidence" value="ECO:0007669"/>
    <property type="project" value="TreeGrafter"/>
</dbReference>
<evidence type="ECO:0000313" key="8">
    <source>
        <dbReference type="EMBL" id="CAB4936318.1"/>
    </source>
</evidence>
<dbReference type="SUPFAM" id="SSF46689">
    <property type="entry name" value="Homeodomain-like"/>
    <property type="match status" value="1"/>
</dbReference>
<dbReference type="PANTHER" id="PTHR30055">
    <property type="entry name" value="HTH-TYPE TRANSCRIPTIONAL REGULATOR RUTR"/>
    <property type="match status" value="1"/>
</dbReference>
<dbReference type="InterPro" id="IPR050109">
    <property type="entry name" value="HTH-type_TetR-like_transc_reg"/>
</dbReference>
<dbReference type="Pfam" id="PF00440">
    <property type="entry name" value="TetR_N"/>
    <property type="match status" value="1"/>
</dbReference>
<evidence type="ECO:0000313" key="7">
    <source>
        <dbReference type="EMBL" id="CAB4803606.1"/>
    </source>
</evidence>
<dbReference type="InterPro" id="IPR036271">
    <property type="entry name" value="Tet_transcr_reg_TetR-rel_C_sf"/>
</dbReference>
<dbReference type="InterPro" id="IPR011075">
    <property type="entry name" value="TetR_C"/>
</dbReference>
<feature type="domain" description="HTH tetR-type" evidence="4">
    <location>
        <begin position="15"/>
        <end position="75"/>
    </location>
</feature>
<evidence type="ECO:0000313" key="5">
    <source>
        <dbReference type="EMBL" id="CAB4363989.1"/>
    </source>
</evidence>
<dbReference type="EMBL" id="CAESGF010000009">
    <property type="protein sequence ID" value="CAB4363989.1"/>
    <property type="molecule type" value="Genomic_DNA"/>
</dbReference>
<evidence type="ECO:0000313" key="9">
    <source>
        <dbReference type="EMBL" id="CAB4980992.1"/>
    </source>
</evidence>
<keyword evidence="2" id="KW-0238">DNA-binding</keyword>
<accession>A0A6J6A6D8</accession>
<gene>
    <name evidence="6" type="ORF">UFOPK2656_01687</name>
    <name evidence="7" type="ORF">UFOPK3099_00265</name>
    <name evidence="8" type="ORF">UFOPK3651_01829</name>
    <name evidence="9" type="ORF">UFOPK3931_00802</name>
    <name evidence="5" type="ORF">UFOPK4189_01758</name>
</gene>
<keyword evidence="3" id="KW-0804">Transcription</keyword>
<dbReference type="InterPro" id="IPR009057">
    <property type="entry name" value="Homeodomain-like_sf"/>
</dbReference>
<reference evidence="5" key="1">
    <citation type="submission" date="2020-05" db="EMBL/GenBank/DDBJ databases">
        <authorList>
            <person name="Chiriac C."/>
            <person name="Salcher M."/>
            <person name="Ghai R."/>
            <person name="Kavagutti S V."/>
        </authorList>
    </citation>
    <scope>NUCLEOTIDE SEQUENCE</scope>
</reference>
<dbReference type="EMBL" id="CAFAAV010000011">
    <property type="protein sequence ID" value="CAB4803606.1"/>
    <property type="molecule type" value="Genomic_DNA"/>
</dbReference>
<dbReference type="Pfam" id="PF16859">
    <property type="entry name" value="TetR_C_11"/>
    <property type="match status" value="1"/>
</dbReference>
<dbReference type="EMBL" id="CAEZYF010000009">
    <property type="protein sequence ID" value="CAB4724740.1"/>
    <property type="molecule type" value="Genomic_DNA"/>
</dbReference>
<dbReference type="Gene3D" id="1.10.10.60">
    <property type="entry name" value="Homeodomain-like"/>
    <property type="match status" value="1"/>
</dbReference>
<evidence type="ECO:0000256" key="3">
    <source>
        <dbReference type="ARBA" id="ARBA00023163"/>
    </source>
</evidence>
<organism evidence="5">
    <name type="scientific">freshwater metagenome</name>
    <dbReference type="NCBI Taxonomy" id="449393"/>
    <lineage>
        <taxon>unclassified sequences</taxon>
        <taxon>metagenomes</taxon>
        <taxon>ecological metagenomes</taxon>
    </lineage>
</organism>
<dbReference type="EMBL" id="CAFBOL010000014">
    <property type="protein sequence ID" value="CAB4980992.1"/>
    <property type="molecule type" value="Genomic_DNA"/>
</dbReference>
<dbReference type="SUPFAM" id="SSF48498">
    <property type="entry name" value="Tetracyclin repressor-like, C-terminal domain"/>
    <property type="match status" value="1"/>
</dbReference>
<dbReference type="PROSITE" id="PS50977">
    <property type="entry name" value="HTH_TETR_2"/>
    <property type="match status" value="1"/>
</dbReference>
<sequence>MSPAAPVTHTDPRSARTRVVVLAAAAKVIAEEGAGAVTHQHVAERAGVGRATMYRHWPTAADLLYEALAEVEAPLFRHSAGPFLPWLRAELRRIATEFGQPQSMQFAAALMSRVQFDSAAAALRDRLVARSQAPLIAAVQRAVRDGELTGAPPPGDLLAALVGPLQFRAMSEGRPMSSEFVDAVIDGAFGKYLPT</sequence>
<evidence type="ECO:0000256" key="1">
    <source>
        <dbReference type="ARBA" id="ARBA00023015"/>
    </source>
</evidence>
<dbReference type="EMBL" id="CAFBMT010000009">
    <property type="protein sequence ID" value="CAB4936318.1"/>
    <property type="molecule type" value="Genomic_DNA"/>
</dbReference>
<evidence type="ECO:0000313" key="6">
    <source>
        <dbReference type="EMBL" id="CAB4724740.1"/>
    </source>
</evidence>
<keyword evidence="1" id="KW-0805">Transcription regulation</keyword>
<evidence type="ECO:0000256" key="2">
    <source>
        <dbReference type="ARBA" id="ARBA00023125"/>
    </source>
</evidence>
<evidence type="ECO:0000259" key="4">
    <source>
        <dbReference type="PROSITE" id="PS50977"/>
    </source>
</evidence>
<dbReference type="PRINTS" id="PR00455">
    <property type="entry name" value="HTHTETR"/>
</dbReference>
<dbReference type="PANTHER" id="PTHR30055:SF148">
    <property type="entry name" value="TETR-FAMILY TRANSCRIPTIONAL REGULATOR"/>
    <property type="match status" value="1"/>
</dbReference>
<dbReference type="GO" id="GO:0003700">
    <property type="term" value="F:DNA-binding transcription factor activity"/>
    <property type="evidence" value="ECO:0007669"/>
    <property type="project" value="TreeGrafter"/>
</dbReference>
<protein>
    <submittedName>
        <fullName evidence="5">Unannotated protein</fullName>
    </submittedName>
</protein>
<dbReference type="AlphaFoldDB" id="A0A6J6A6D8"/>
<dbReference type="Gene3D" id="1.10.357.10">
    <property type="entry name" value="Tetracycline Repressor, domain 2"/>
    <property type="match status" value="1"/>
</dbReference>
<dbReference type="InterPro" id="IPR001647">
    <property type="entry name" value="HTH_TetR"/>
</dbReference>